<comment type="catalytic activity">
    <reaction evidence="11">
        <text>6-carboxyhexanoyl-[ACP] + L-alanine + H(+) = (8S)-8-amino-7-oxononanoate + holo-[ACP] + CO2</text>
        <dbReference type="Rhea" id="RHEA:42288"/>
        <dbReference type="Rhea" id="RHEA-COMP:9685"/>
        <dbReference type="Rhea" id="RHEA-COMP:9955"/>
        <dbReference type="ChEBI" id="CHEBI:15378"/>
        <dbReference type="ChEBI" id="CHEBI:16526"/>
        <dbReference type="ChEBI" id="CHEBI:57972"/>
        <dbReference type="ChEBI" id="CHEBI:64479"/>
        <dbReference type="ChEBI" id="CHEBI:78846"/>
        <dbReference type="ChEBI" id="CHEBI:149468"/>
        <dbReference type="EC" id="2.3.1.47"/>
    </reaction>
</comment>
<dbReference type="STRING" id="579138.Zymop_1203"/>
<keyword evidence="8 12" id="KW-0663">Pyridoxal phosphate</keyword>
<comment type="similarity">
    <text evidence="3">Belongs to the class-II pyridoxal-phosphate-dependent aminotransferase family. BioF subfamily.</text>
</comment>
<evidence type="ECO:0000256" key="6">
    <source>
        <dbReference type="ARBA" id="ARBA00022679"/>
    </source>
</evidence>
<dbReference type="Gene3D" id="3.40.640.10">
    <property type="entry name" value="Type I PLP-dependent aspartate aminotransferase-like (Major domain)"/>
    <property type="match status" value="1"/>
</dbReference>
<dbReference type="PROSITE" id="PS00599">
    <property type="entry name" value="AA_TRANSFER_CLASS_2"/>
    <property type="match status" value="1"/>
</dbReference>
<evidence type="ECO:0000256" key="12">
    <source>
        <dbReference type="RuleBase" id="RU003693"/>
    </source>
</evidence>
<keyword evidence="6 14" id="KW-0808">Transferase</keyword>
<name>F8EU01_ZYMMT</name>
<gene>
    <name evidence="14" type="ordered locus">Zymop_1203</name>
</gene>
<dbReference type="InterPro" id="IPR050087">
    <property type="entry name" value="AON_synthase_class-II"/>
</dbReference>
<dbReference type="InterPro" id="IPR015421">
    <property type="entry name" value="PyrdxlP-dep_Trfase_major"/>
</dbReference>
<keyword evidence="7" id="KW-0093">Biotin biosynthesis</keyword>
<dbReference type="EMBL" id="CP002865">
    <property type="protein sequence ID" value="AEI38098.1"/>
    <property type="molecule type" value="Genomic_DNA"/>
</dbReference>
<evidence type="ECO:0000256" key="5">
    <source>
        <dbReference type="ARBA" id="ARBA00013187"/>
    </source>
</evidence>
<evidence type="ECO:0000256" key="2">
    <source>
        <dbReference type="ARBA" id="ARBA00004746"/>
    </source>
</evidence>
<dbReference type="InterPro" id="IPR004839">
    <property type="entry name" value="Aminotransferase_I/II_large"/>
</dbReference>
<feature type="domain" description="Aminotransferase class I/classII large" evidence="13">
    <location>
        <begin position="46"/>
        <end position="389"/>
    </location>
</feature>
<dbReference type="RefSeq" id="WP_013934493.1">
    <property type="nucleotide sequence ID" value="NC_015709.1"/>
</dbReference>
<comment type="subunit">
    <text evidence="4">Homodimer.</text>
</comment>
<evidence type="ECO:0000256" key="3">
    <source>
        <dbReference type="ARBA" id="ARBA00010008"/>
    </source>
</evidence>
<evidence type="ECO:0000256" key="8">
    <source>
        <dbReference type="ARBA" id="ARBA00022898"/>
    </source>
</evidence>
<dbReference type="PATRIC" id="fig|579138.3.peg.1277"/>
<keyword evidence="14" id="KW-0012">Acyltransferase</keyword>
<reference evidence="14 15" key="1">
    <citation type="journal article" date="2011" name="J. Bacteriol.">
        <title>Genome sequence of the ethanol-producing Zymomonas mobilis subsp. pomaceae lectotype strain ATCC 29192.</title>
        <authorList>
            <person name="Kouvelis V.N."/>
            <person name="Davenport K.W."/>
            <person name="Brettin T.S."/>
            <person name="Bruce D."/>
            <person name="Detter C."/>
            <person name="Han C.S."/>
            <person name="Nolan M."/>
            <person name="Tapia R."/>
            <person name="Damoulaki A."/>
            <person name="Kyrpides N.C."/>
            <person name="Typas M.A."/>
            <person name="Pappas K.M."/>
        </authorList>
    </citation>
    <scope>NUCLEOTIDE SEQUENCE [LARGE SCALE GENOMIC DNA]</scope>
    <source>
        <strain evidence="15">ATCC 29192 / DSM 22645 / JCM 10191 / CCUG 17912 / NBRC 13757 / NCIMB 11200 / NRRL B-4491 / Barker I</strain>
    </source>
</reference>
<dbReference type="SUPFAM" id="SSF53383">
    <property type="entry name" value="PLP-dependent transferases"/>
    <property type="match status" value="1"/>
</dbReference>
<dbReference type="EC" id="2.3.1.47" evidence="5"/>
<comment type="pathway">
    <text evidence="2">Cofactor biosynthesis; biotin biosynthesis.</text>
</comment>
<proteinExistence type="inferred from homology"/>
<comment type="cofactor">
    <cofactor evidence="1 12">
        <name>pyridoxal 5'-phosphate</name>
        <dbReference type="ChEBI" id="CHEBI:597326"/>
    </cofactor>
</comment>
<evidence type="ECO:0000259" key="13">
    <source>
        <dbReference type="Pfam" id="PF00155"/>
    </source>
</evidence>
<protein>
    <recommendedName>
        <fullName evidence="5">8-amino-7-oxononanoate synthase</fullName>
        <ecNumber evidence="5">2.3.1.47</ecNumber>
    </recommendedName>
    <alternativeName>
        <fullName evidence="9">7-keto-8-amino-pelargonic acid synthase</fullName>
    </alternativeName>
    <alternativeName>
        <fullName evidence="10">8-amino-7-ketopelargonate synthase</fullName>
    </alternativeName>
</protein>
<accession>F8EU01</accession>
<dbReference type="PANTHER" id="PTHR13693:SF100">
    <property type="entry name" value="8-AMINO-7-OXONONANOATE SYNTHASE"/>
    <property type="match status" value="1"/>
</dbReference>
<organism evidence="14 15">
    <name type="scientific">Zymomonas mobilis subsp. pomaceae (strain ATCC 29192 / DSM 22645 / JCM 10191 / CCUG 17912 / NBRC 13757 / NCIMB 11200 / NRRL B-4491 / Barker I)</name>
    <dbReference type="NCBI Taxonomy" id="579138"/>
    <lineage>
        <taxon>Bacteria</taxon>
        <taxon>Pseudomonadati</taxon>
        <taxon>Pseudomonadota</taxon>
        <taxon>Alphaproteobacteria</taxon>
        <taxon>Sphingomonadales</taxon>
        <taxon>Zymomonadaceae</taxon>
        <taxon>Zymomonas</taxon>
    </lineage>
</organism>
<dbReference type="KEGG" id="zmp:Zymop_1203"/>
<dbReference type="Proteomes" id="UP000000491">
    <property type="component" value="Chromosome"/>
</dbReference>
<dbReference type="GO" id="GO:0030170">
    <property type="term" value="F:pyridoxal phosphate binding"/>
    <property type="evidence" value="ECO:0007669"/>
    <property type="project" value="InterPro"/>
</dbReference>
<dbReference type="PANTHER" id="PTHR13693">
    <property type="entry name" value="CLASS II AMINOTRANSFERASE/8-AMINO-7-OXONONANOATE SYNTHASE"/>
    <property type="match status" value="1"/>
</dbReference>
<dbReference type="AlphaFoldDB" id="F8EU01"/>
<dbReference type="Pfam" id="PF00155">
    <property type="entry name" value="Aminotran_1_2"/>
    <property type="match status" value="1"/>
</dbReference>
<evidence type="ECO:0000313" key="15">
    <source>
        <dbReference type="Proteomes" id="UP000000491"/>
    </source>
</evidence>
<sequence>MTRFDDHFQQALSDLSQKGLRRITQIMQPQQGPMVIRMIDNRLLCDFSSNDYLGLSHHPLLKERAQIWTEQVGVGARASRLVSGSLIFHQQVEEKVARFKRKEAALLFPSGWQANASVLPALFRLSQEQTGHKALVFTDRLNHASLHHGCAAAGAGQIRFRHNDLVHLTALLEKYQSEKGLRFIITESVFSMDGDQANIIGLRKIADQFNAFLYLDEAHATGILGVEGRGLSADQLGADLVMGTFSKALGCFGAYIAGSRAVCDWLINSCSGFIYSTALPPSMLGAMDAALDIVPTMDIERHRLLEKATWLRQQLQQVGLDTGLSSTPIIPIIIGENSKTLQAAKFLEENDILTIAIRPPTVPSHSSRLRIALTAIHDDRMLEQLCSSLVKLASFLTRQV</sequence>
<dbReference type="HOGENOM" id="CLU_015846_11_2_5"/>
<dbReference type="InterPro" id="IPR015424">
    <property type="entry name" value="PyrdxlP-dep_Trfase"/>
</dbReference>
<evidence type="ECO:0000256" key="7">
    <source>
        <dbReference type="ARBA" id="ARBA00022756"/>
    </source>
</evidence>
<dbReference type="InterPro" id="IPR001917">
    <property type="entry name" value="Aminotrans_II_pyridoxalP_BS"/>
</dbReference>
<dbReference type="GO" id="GO:0008710">
    <property type="term" value="F:8-amino-7-oxononanoate synthase activity"/>
    <property type="evidence" value="ECO:0007669"/>
    <property type="project" value="UniProtKB-EC"/>
</dbReference>
<evidence type="ECO:0000256" key="4">
    <source>
        <dbReference type="ARBA" id="ARBA00011738"/>
    </source>
</evidence>
<dbReference type="InterPro" id="IPR015422">
    <property type="entry name" value="PyrdxlP-dep_Trfase_small"/>
</dbReference>
<evidence type="ECO:0000313" key="14">
    <source>
        <dbReference type="EMBL" id="AEI38098.1"/>
    </source>
</evidence>
<dbReference type="GO" id="GO:0009102">
    <property type="term" value="P:biotin biosynthetic process"/>
    <property type="evidence" value="ECO:0007669"/>
    <property type="project" value="UniProtKB-KW"/>
</dbReference>
<evidence type="ECO:0000256" key="9">
    <source>
        <dbReference type="ARBA" id="ARBA00032610"/>
    </source>
</evidence>
<dbReference type="eggNOG" id="COG0156">
    <property type="taxonomic scope" value="Bacteria"/>
</dbReference>
<dbReference type="Gene3D" id="3.90.1150.10">
    <property type="entry name" value="Aspartate Aminotransferase, domain 1"/>
    <property type="match status" value="1"/>
</dbReference>
<evidence type="ECO:0000256" key="1">
    <source>
        <dbReference type="ARBA" id="ARBA00001933"/>
    </source>
</evidence>
<evidence type="ECO:0000256" key="10">
    <source>
        <dbReference type="ARBA" id="ARBA00033381"/>
    </source>
</evidence>
<evidence type="ECO:0000256" key="11">
    <source>
        <dbReference type="ARBA" id="ARBA00047715"/>
    </source>
</evidence>